<keyword evidence="2" id="KW-1185">Reference proteome</keyword>
<evidence type="ECO:0000313" key="1">
    <source>
        <dbReference type="Ensembl" id="ENSMCSP00000006923.1"/>
    </source>
</evidence>
<reference evidence="1" key="2">
    <citation type="submission" date="2025-09" db="UniProtKB">
        <authorList>
            <consortium name="Ensembl"/>
        </authorList>
    </citation>
    <scope>IDENTIFICATION</scope>
</reference>
<reference evidence="1" key="1">
    <citation type="submission" date="2025-08" db="UniProtKB">
        <authorList>
            <consortium name="Ensembl"/>
        </authorList>
    </citation>
    <scope>IDENTIFICATION</scope>
</reference>
<organism evidence="1 2">
    <name type="scientific">Malurus cyaneus samueli</name>
    <dbReference type="NCBI Taxonomy" id="2593467"/>
    <lineage>
        <taxon>Eukaryota</taxon>
        <taxon>Metazoa</taxon>
        <taxon>Chordata</taxon>
        <taxon>Craniata</taxon>
        <taxon>Vertebrata</taxon>
        <taxon>Euteleostomi</taxon>
        <taxon>Archelosauria</taxon>
        <taxon>Archosauria</taxon>
        <taxon>Dinosauria</taxon>
        <taxon>Saurischia</taxon>
        <taxon>Theropoda</taxon>
        <taxon>Coelurosauria</taxon>
        <taxon>Aves</taxon>
        <taxon>Neognathae</taxon>
        <taxon>Neoaves</taxon>
        <taxon>Telluraves</taxon>
        <taxon>Australaves</taxon>
        <taxon>Passeriformes</taxon>
        <taxon>Meliphagoidea</taxon>
        <taxon>Maluridae</taxon>
        <taxon>Malurus</taxon>
    </lineage>
</organism>
<dbReference type="AlphaFoldDB" id="A0A8C5TIG4"/>
<evidence type="ECO:0000313" key="2">
    <source>
        <dbReference type="Proteomes" id="UP000694560"/>
    </source>
</evidence>
<protein>
    <submittedName>
        <fullName evidence="1">Uncharacterized protein</fullName>
    </submittedName>
</protein>
<dbReference type="Ensembl" id="ENSMCST00000007086.1">
    <property type="protein sequence ID" value="ENSMCSP00000006923.1"/>
    <property type="gene ID" value="ENSMCSG00000004983.1"/>
</dbReference>
<dbReference type="Proteomes" id="UP000694560">
    <property type="component" value="Unplaced"/>
</dbReference>
<name>A0A8C5TIG4_9PASS</name>
<accession>A0A8C5TIG4</accession>
<sequence length="75" mass="8450">DDQCVTFSDTQLCERSLEELIQYAEGCAGRSCRPRLMLGTCEGCKHGAFKACESPEMEAVPCLLMEWEGMERQLK</sequence>
<proteinExistence type="predicted"/>